<evidence type="ECO:0000313" key="4">
    <source>
        <dbReference type="Proteomes" id="UP001642540"/>
    </source>
</evidence>
<keyword evidence="2" id="KW-0472">Membrane</keyword>
<keyword evidence="4" id="KW-1185">Reference proteome</keyword>
<protein>
    <submittedName>
        <fullName evidence="3">Uncharacterized protein</fullName>
    </submittedName>
</protein>
<evidence type="ECO:0000313" key="3">
    <source>
        <dbReference type="EMBL" id="CAL8135279.1"/>
    </source>
</evidence>
<organism evidence="3 4">
    <name type="scientific">Orchesella dallaii</name>
    <dbReference type="NCBI Taxonomy" id="48710"/>
    <lineage>
        <taxon>Eukaryota</taxon>
        <taxon>Metazoa</taxon>
        <taxon>Ecdysozoa</taxon>
        <taxon>Arthropoda</taxon>
        <taxon>Hexapoda</taxon>
        <taxon>Collembola</taxon>
        <taxon>Entomobryomorpha</taxon>
        <taxon>Entomobryoidea</taxon>
        <taxon>Orchesellidae</taxon>
        <taxon>Orchesellinae</taxon>
        <taxon>Orchesella</taxon>
    </lineage>
</organism>
<dbReference type="EMBL" id="CAXLJM020000107">
    <property type="protein sequence ID" value="CAL8135279.1"/>
    <property type="molecule type" value="Genomic_DNA"/>
</dbReference>
<gene>
    <name evidence="3" type="ORF">ODALV1_LOCUS25913</name>
</gene>
<feature type="transmembrane region" description="Helical" evidence="2">
    <location>
        <begin position="77"/>
        <end position="101"/>
    </location>
</feature>
<evidence type="ECO:0000256" key="1">
    <source>
        <dbReference type="SAM" id="MobiDB-lite"/>
    </source>
</evidence>
<dbReference type="Proteomes" id="UP001642540">
    <property type="component" value="Unassembled WGS sequence"/>
</dbReference>
<comment type="caution">
    <text evidence="3">The sequence shown here is derived from an EMBL/GenBank/DDBJ whole genome shotgun (WGS) entry which is preliminary data.</text>
</comment>
<sequence>MHHGVNFVLWWRHLCKESLLYTNLTPFSSGVRSSWRHSDCQSINWAEWVGKTSDEKAIHVMKEMFPSVKKLDITGNIVVIFYTFMILQAVAFAIFAVEYLCSIKIFGVHKKQTQSGFFDSDQFSKSTMETLNKHRAISNASNTDQRAGLPICEFQPVQKTITEIRIDGANLNVSIEGECNTYIDPTDEAYDGKISPSDHLLSQQTPNNLMMSVKSDEAMDNEETNNESSDFSEVDLENVEKTG</sequence>
<feature type="compositionally biased region" description="Acidic residues" evidence="1">
    <location>
        <begin position="218"/>
        <end position="237"/>
    </location>
</feature>
<proteinExistence type="predicted"/>
<reference evidence="3 4" key="1">
    <citation type="submission" date="2024-08" db="EMBL/GenBank/DDBJ databases">
        <authorList>
            <person name="Cucini C."/>
            <person name="Frati F."/>
        </authorList>
    </citation>
    <scope>NUCLEOTIDE SEQUENCE [LARGE SCALE GENOMIC DNA]</scope>
</reference>
<evidence type="ECO:0000256" key="2">
    <source>
        <dbReference type="SAM" id="Phobius"/>
    </source>
</evidence>
<accession>A0ABP1RTC0</accession>
<keyword evidence="2" id="KW-0812">Transmembrane</keyword>
<name>A0ABP1RTC0_9HEXA</name>
<feature type="region of interest" description="Disordered" evidence="1">
    <location>
        <begin position="214"/>
        <end position="243"/>
    </location>
</feature>
<keyword evidence="2" id="KW-1133">Transmembrane helix</keyword>